<dbReference type="CDD" id="cd00067">
    <property type="entry name" value="GAL4"/>
    <property type="match status" value="1"/>
</dbReference>
<dbReference type="PANTHER" id="PTHR47784:SF5">
    <property type="entry name" value="STEROL UPTAKE CONTROL PROTEIN 2"/>
    <property type="match status" value="1"/>
</dbReference>
<sequence length="400" mass="44947">MKRRHHKSRTGCTNCKQRRVKCDEARPKCERCTWRDDPCVYPSANVADAVIEEKATIVPRPDIDAKLVQHFLSHTCHTYARTLDDEPEQAALWTSALPAVAFKVKAASHALMALSAFCLDSHSPSEELGDSVDYRASAELHYQQALVLVRPMIKNIEAASIGDVLATIMMLGACGVAHMRGRSDLSAVSEWLHHVRAFRAVKVVLRSLLHADYGSLRPVLRSAIPFDPREWSRLSDSDRDGATGLLRIIRETRSSALQLVRTAMDAQPRYSETVILAYNQALTLLQTVCTYLLDYRPWNRFRTVWHWPATISTEFVDLLIGGDNMALVIYAHWLACVLLLRNRWWVADMGANGIQMVASTIDPTDVRLDGLLTWPLKMVQQSLDDQKAGLFAIGSLDLMQ</sequence>
<dbReference type="InterPro" id="IPR021858">
    <property type="entry name" value="Fun_TF"/>
</dbReference>
<keyword evidence="1" id="KW-0539">Nucleus</keyword>
<comment type="caution">
    <text evidence="3">The sequence shown here is derived from an EMBL/GenBank/DDBJ whole genome shotgun (WGS) entry which is preliminary data.</text>
</comment>
<evidence type="ECO:0000313" key="4">
    <source>
        <dbReference type="Proteomes" id="UP001310594"/>
    </source>
</evidence>
<dbReference type="Pfam" id="PF00172">
    <property type="entry name" value="Zn_clus"/>
    <property type="match status" value="1"/>
</dbReference>
<dbReference type="SUPFAM" id="SSF57701">
    <property type="entry name" value="Zn2/Cys6 DNA-binding domain"/>
    <property type="match status" value="1"/>
</dbReference>
<dbReference type="GO" id="GO:0008270">
    <property type="term" value="F:zinc ion binding"/>
    <property type="evidence" value="ECO:0007669"/>
    <property type="project" value="InterPro"/>
</dbReference>
<evidence type="ECO:0000256" key="1">
    <source>
        <dbReference type="ARBA" id="ARBA00023242"/>
    </source>
</evidence>
<evidence type="ECO:0000313" key="3">
    <source>
        <dbReference type="EMBL" id="KAK5701703.1"/>
    </source>
</evidence>
<dbReference type="Gene3D" id="4.10.240.10">
    <property type="entry name" value="Zn(2)-C6 fungal-type DNA-binding domain"/>
    <property type="match status" value="1"/>
</dbReference>
<dbReference type="EMBL" id="JAVRQU010000006">
    <property type="protein sequence ID" value="KAK5701703.1"/>
    <property type="molecule type" value="Genomic_DNA"/>
</dbReference>
<dbReference type="PROSITE" id="PS00463">
    <property type="entry name" value="ZN2_CY6_FUNGAL_1"/>
    <property type="match status" value="1"/>
</dbReference>
<dbReference type="PROSITE" id="PS50048">
    <property type="entry name" value="ZN2_CY6_FUNGAL_2"/>
    <property type="match status" value="1"/>
</dbReference>
<dbReference type="SMART" id="SM00066">
    <property type="entry name" value="GAL4"/>
    <property type="match status" value="1"/>
</dbReference>
<evidence type="ECO:0000259" key="2">
    <source>
        <dbReference type="PROSITE" id="PS50048"/>
    </source>
</evidence>
<organism evidence="3 4">
    <name type="scientific">Elasticomyces elasticus</name>
    <dbReference type="NCBI Taxonomy" id="574655"/>
    <lineage>
        <taxon>Eukaryota</taxon>
        <taxon>Fungi</taxon>
        <taxon>Dikarya</taxon>
        <taxon>Ascomycota</taxon>
        <taxon>Pezizomycotina</taxon>
        <taxon>Dothideomycetes</taxon>
        <taxon>Dothideomycetidae</taxon>
        <taxon>Mycosphaerellales</taxon>
        <taxon>Teratosphaeriaceae</taxon>
        <taxon>Elasticomyces</taxon>
    </lineage>
</organism>
<name>A0AAN7VTN2_9PEZI</name>
<dbReference type="GO" id="GO:0001228">
    <property type="term" value="F:DNA-binding transcription activator activity, RNA polymerase II-specific"/>
    <property type="evidence" value="ECO:0007669"/>
    <property type="project" value="TreeGrafter"/>
</dbReference>
<dbReference type="InterPro" id="IPR036864">
    <property type="entry name" value="Zn2-C6_fun-type_DNA-bd_sf"/>
</dbReference>
<reference evidence="3" key="1">
    <citation type="submission" date="2023-08" db="EMBL/GenBank/DDBJ databases">
        <title>Black Yeasts Isolated from many extreme environments.</title>
        <authorList>
            <person name="Coleine C."/>
            <person name="Stajich J.E."/>
            <person name="Selbmann L."/>
        </authorList>
    </citation>
    <scope>NUCLEOTIDE SEQUENCE</scope>
    <source>
        <strain evidence="3">CCFEE 5810</strain>
    </source>
</reference>
<dbReference type="PANTHER" id="PTHR47784">
    <property type="entry name" value="STEROL UPTAKE CONTROL PROTEIN 2"/>
    <property type="match status" value="1"/>
</dbReference>
<gene>
    <name evidence="3" type="ORF">LTR97_004521</name>
</gene>
<accession>A0AAN7VTN2</accession>
<protein>
    <recommendedName>
        <fullName evidence="2">Zn(2)-C6 fungal-type domain-containing protein</fullName>
    </recommendedName>
</protein>
<dbReference type="AlphaFoldDB" id="A0AAN7VTN2"/>
<proteinExistence type="predicted"/>
<feature type="domain" description="Zn(2)-C6 fungal-type" evidence="2">
    <location>
        <begin position="11"/>
        <end position="41"/>
    </location>
</feature>
<dbReference type="Pfam" id="PF11951">
    <property type="entry name" value="Fungal_trans_2"/>
    <property type="match status" value="1"/>
</dbReference>
<dbReference type="Proteomes" id="UP001310594">
    <property type="component" value="Unassembled WGS sequence"/>
</dbReference>
<dbReference type="InterPro" id="IPR053157">
    <property type="entry name" value="Sterol_Uptake_Regulator"/>
</dbReference>
<dbReference type="InterPro" id="IPR001138">
    <property type="entry name" value="Zn2Cys6_DnaBD"/>
</dbReference>